<reference evidence="2" key="3">
    <citation type="submission" date="2022-06" db="UniProtKB">
        <authorList>
            <consortium name="EnsemblPlants"/>
        </authorList>
    </citation>
    <scope>IDENTIFICATION</scope>
</reference>
<dbReference type="Gramene" id="TuG1812G0700000422.01.T01">
    <property type="protein sequence ID" value="TuG1812G0700000422.01.T01"/>
    <property type="gene ID" value="TuG1812G0700000422.01"/>
</dbReference>
<reference evidence="3" key="1">
    <citation type="journal article" date="2013" name="Nature">
        <title>Draft genome of the wheat A-genome progenitor Triticum urartu.</title>
        <authorList>
            <person name="Ling H.Q."/>
            <person name="Zhao S."/>
            <person name="Liu D."/>
            <person name="Wang J."/>
            <person name="Sun H."/>
            <person name="Zhang C."/>
            <person name="Fan H."/>
            <person name="Li D."/>
            <person name="Dong L."/>
            <person name="Tao Y."/>
            <person name="Gao C."/>
            <person name="Wu H."/>
            <person name="Li Y."/>
            <person name="Cui Y."/>
            <person name="Guo X."/>
            <person name="Zheng S."/>
            <person name="Wang B."/>
            <person name="Yu K."/>
            <person name="Liang Q."/>
            <person name="Yang W."/>
            <person name="Lou X."/>
            <person name="Chen J."/>
            <person name="Feng M."/>
            <person name="Jian J."/>
            <person name="Zhang X."/>
            <person name="Luo G."/>
            <person name="Jiang Y."/>
            <person name="Liu J."/>
            <person name="Wang Z."/>
            <person name="Sha Y."/>
            <person name="Zhang B."/>
            <person name="Wu H."/>
            <person name="Tang D."/>
            <person name="Shen Q."/>
            <person name="Xue P."/>
            <person name="Zou S."/>
            <person name="Wang X."/>
            <person name="Liu X."/>
            <person name="Wang F."/>
            <person name="Yang Y."/>
            <person name="An X."/>
            <person name="Dong Z."/>
            <person name="Zhang K."/>
            <person name="Zhang X."/>
            <person name="Luo M.C."/>
            <person name="Dvorak J."/>
            <person name="Tong Y."/>
            <person name="Wang J."/>
            <person name="Yang H."/>
            <person name="Li Z."/>
            <person name="Wang D."/>
            <person name="Zhang A."/>
            <person name="Wang J."/>
        </authorList>
    </citation>
    <scope>NUCLEOTIDE SEQUENCE</scope>
    <source>
        <strain evidence="3">cv. G1812</strain>
    </source>
</reference>
<evidence type="ECO:0000256" key="1">
    <source>
        <dbReference type="SAM" id="MobiDB-lite"/>
    </source>
</evidence>
<evidence type="ECO:0000313" key="3">
    <source>
        <dbReference type="Proteomes" id="UP000015106"/>
    </source>
</evidence>
<proteinExistence type="predicted"/>
<protein>
    <submittedName>
        <fullName evidence="2">Uncharacterized protein</fullName>
    </submittedName>
</protein>
<evidence type="ECO:0000313" key="2">
    <source>
        <dbReference type="EnsemblPlants" id="TuG1812G0700000422.01.T01"/>
    </source>
</evidence>
<keyword evidence="3" id="KW-1185">Reference proteome</keyword>
<dbReference type="EnsemblPlants" id="TuG1812G0700000422.01.T01">
    <property type="protein sequence ID" value="TuG1812G0700000422.01.T01"/>
    <property type="gene ID" value="TuG1812G0700000422.01"/>
</dbReference>
<feature type="compositionally biased region" description="Basic and acidic residues" evidence="1">
    <location>
        <begin position="71"/>
        <end position="82"/>
    </location>
</feature>
<sequence>MVVHAHPSPSGASAEPHNSPGHRDSSPKCSVEMHLIEQADSMVEFTHHTTDQENVQGDRMVEFVSDTINQKAEESPDEERSSDVSITDVDEDSIKYLRRQVVEDSEEEDKQDEVYQKVRKEFNERRASDAALRREARARNAPRHTSNLNKYVEIFCEFIFLTTTRSLKNKYCLLE</sequence>
<feature type="region of interest" description="Disordered" evidence="1">
    <location>
        <begin position="66"/>
        <end position="89"/>
    </location>
</feature>
<dbReference type="Proteomes" id="UP000015106">
    <property type="component" value="Chromosome 7"/>
</dbReference>
<name>A0A8R7QVX5_TRIUA</name>
<reference evidence="2" key="2">
    <citation type="submission" date="2018-03" db="EMBL/GenBank/DDBJ databases">
        <title>The Triticum urartu genome reveals the dynamic nature of wheat genome evolution.</title>
        <authorList>
            <person name="Ling H."/>
            <person name="Ma B."/>
            <person name="Shi X."/>
            <person name="Liu H."/>
            <person name="Dong L."/>
            <person name="Sun H."/>
            <person name="Cao Y."/>
            <person name="Gao Q."/>
            <person name="Zheng S."/>
            <person name="Li Y."/>
            <person name="Yu Y."/>
            <person name="Du H."/>
            <person name="Qi M."/>
            <person name="Li Y."/>
            <person name="Yu H."/>
            <person name="Cui Y."/>
            <person name="Wang N."/>
            <person name="Chen C."/>
            <person name="Wu H."/>
            <person name="Zhao Y."/>
            <person name="Zhang J."/>
            <person name="Li Y."/>
            <person name="Zhou W."/>
            <person name="Zhang B."/>
            <person name="Hu W."/>
            <person name="Eijk M."/>
            <person name="Tang J."/>
            <person name="Witsenboer H."/>
            <person name="Zhao S."/>
            <person name="Li Z."/>
            <person name="Zhang A."/>
            <person name="Wang D."/>
            <person name="Liang C."/>
        </authorList>
    </citation>
    <scope>NUCLEOTIDE SEQUENCE [LARGE SCALE GENOMIC DNA]</scope>
    <source>
        <strain evidence="2">cv. G1812</strain>
    </source>
</reference>
<feature type="region of interest" description="Disordered" evidence="1">
    <location>
        <begin position="1"/>
        <end position="29"/>
    </location>
</feature>
<accession>A0A8R7QVX5</accession>
<dbReference type="AlphaFoldDB" id="A0A8R7QVX5"/>
<organism evidence="2 3">
    <name type="scientific">Triticum urartu</name>
    <name type="common">Red wild einkorn</name>
    <name type="synonym">Crithodium urartu</name>
    <dbReference type="NCBI Taxonomy" id="4572"/>
    <lineage>
        <taxon>Eukaryota</taxon>
        <taxon>Viridiplantae</taxon>
        <taxon>Streptophyta</taxon>
        <taxon>Embryophyta</taxon>
        <taxon>Tracheophyta</taxon>
        <taxon>Spermatophyta</taxon>
        <taxon>Magnoliopsida</taxon>
        <taxon>Liliopsida</taxon>
        <taxon>Poales</taxon>
        <taxon>Poaceae</taxon>
        <taxon>BOP clade</taxon>
        <taxon>Pooideae</taxon>
        <taxon>Triticodae</taxon>
        <taxon>Triticeae</taxon>
        <taxon>Triticinae</taxon>
        <taxon>Triticum</taxon>
    </lineage>
</organism>